<gene>
    <name evidence="9" type="ORF">GCM10022267_36030</name>
</gene>
<dbReference type="PANTHER" id="PTHR46696:SF5">
    <property type="entry name" value="CYTOCHROME P450 BJ-1"/>
    <property type="match status" value="1"/>
</dbReference>
<comment type="caution">
    <text evidence="9">The sequence shown here is derived from an EMBL/GenBank/DDBJ whole genome shotgun (WGS) entry which is preliminary data.</text>
</comment>
<reference evidence="10" key="1">
    <citation type="journal article" date="2019" name="Int. J. Syst. Evol. Microbiol.">
        <title>The Global Catalogue of Microorganisms (GCM) 10K type strain sequencing project: providing services to taxonomists for standard genome sequencing and annotation.</title>
        <authorList>
            <consortium name="The Broad Institute Genomics Platform"/>
            <consortium name="The Broad Institute Genome Sequencing Center for Infectious Disease"/>
            <person name="Wu L."/>
            <person name="Ma J."/>
        </authorList>
    </citation>
    <scope>NUCLEOTIDE SEQUENCE [LARGE SCALE GENOMIC DNA]</scope>
    <source>
        <strain evidence="10">JCM 17494</strain>
    </source>
</reference>
<evidence type="ECO:0000256" key="2">
    <source>
        <dbReference type="ARBA" id="ARBA00010617"/>
    </source>
</evidence>
<evidence type="ECO:0000313" key="10">
    <source>
        <dbReference type="Proteomes" id="UP001500711"/>
    </source>
</evidence>
<keyword evidence="4" id="KW-0479">Metal-binding</keyword>
<dbReference type="EMBL" id="BAABBE010000009">
    <property type="protein sequence ID" value="GAA3646111.1"/>
    <property type="molecule type" value="Genomic_DNA"/>
</dbReference>
<comment type="cofactor">
    <cofactor evidence="1">
        <name>heme</name>
        <dbReference type="ChEBI" id="CHEBI:30413"/>
    </cofactor>
</comment>
<protein>
    <recommendedName>
        <fullName evidence="11">Cytochrome P450</fullName>
    </recommendedName>
</protein>
<proteinExistence type="inferred from homology"/>
<evidence type="ECO:0000256" key="3">
    <source>
        <dbReference type="ARBA" id="ARBA00022617"/>
    </source>
</evidence>
<dbReference type="SUPFAM" id="SSF48264">
    <property type="entry name" value="Cytochrome P450"/>
    <property type="match status" value="1"/>
</dbReference>
<evidence type="ECO:0000313" key="9">
    <source>
        <dbReference type="EMBL" id="GAA3646111.1"/>
    </source>
</evidence>
<accession>A0ABP7B1C5</accession>
<dbReference type="InterPro" id="IPR036396">
    <property type="entry name" value="Cyt_P450_sf"/>
</dbReference>
<evidence type="ECO:0000256" key="8">
    <source>
        <dbReference type="SAM" id="MobiDB-lite"/>
    </source>
</evidence>
<evidence type="ECO:0008006" key="11">
    <source>
        <dbReference type="Google" id="ProtNLM"/>
    </source>
</evidence>
<evidence type="ECO:0000256" key="5">
    <source>
        <dbReference type="ARBA" id="ARBA00023002"/>
    </source>
</evidence>
<name>A0ABP7B1C5_9PSEU</name>
<keyword evidence="10" id="KW-1185">Reference proteome</keyword>
<evidence type="ECO:0000256" key="4">
    <source>
        <dbReference type="ARBA" id="ARBA00022723"/>
    </source>
</evidence>
<keyword evidence="5" id="KW-0560">Oxidoreductase</keyword>
<comment type="similarity">
    <text evidence="2">Belongs to the cytochrome P450 family.</text>
</comment>
<dbReference type="PANTHER" id="PTHR46696">
    <property type="entry name" value="P450, PUTATIVE (EUROFUNG)-RELATED"/>
    <property type="match status" value="1"/>
</dbReference>
<sequence length="117" mass="12829">MVSPAQLPFEQSHPLQLAPQLRALQSQGAVHRVRTAVGHEAWLVTDYAHVRELLADDRLGRSHPDPQNAARTGESALFGGPMGDFATEHTDHARMRALLQPHFSPSTCAGYVPESTR</sequence>
<feature type="region of interest" description="Disordered" evidence="8">
    <location>
        <begin position="58"/>
        <end position="90"/>
    </location>
</feature>
<evidence type="ECO:0000256" key="6">
    <source>
        <dbReference type="ARBA" id="ARBA00023004"/>
    </source>
</evidence>
<keyword evidence="6" id="KW-0408">Iron</keyword>
<keyword evidence="7" id="KW-0503">Monooxygenase</keyword>
<dbReference type="RefSeq" id="WP_346131242.1">
    <property type="nucleotide sequence ID" value="NZ_BAABBE010000009.1"/>
</dbReference>
<evidence type="ECO:0000256" key="7">
    <source>
        <dbReference type="ARBA" id="ARBA00023033"/>
    </source>
</evidence>
<dbReference type="Gene3D" id="1.10.630.10">
    <property type="entry name" value="Cytochrome P450"/>
    <property type="match status" value="1"/>
</dbReference>
<evidence type="ECO:0000256" key="1">
    <source>
        <dbReference type="ARBA" id="ARBA00001971"/>
    </source>
</evidence>
<keyword evidence="3" id="KW-0349">Heme</keyword>
<dbReference type="Proteomes" id="UP001500711">
    <property type="component" value="Unassembled WGS sequence"/>
</dbReference>
<organism evidence="9 10">
    <name type="scientific">Lentzea roselyniae</name>
    <dbReference type="NCBI Taxonomy" id="531940"/>
    <lineage>
        <taxon>Bacteria</taxon>
        <taxon>Bacillati</taxon>
        <taxon>Actinomycetota</taxon>
        <taxon>Actinomycetes</taxon>
        <taxon>Pseudonocardiales</taxon>
        <taxon>Pseudonocardiaceae</taxon>
        <taxon>Lentzea</taxon>
    </lineage>
</organism>